<keyword evidence="3" id="KW-0804">Transcription</keyword>
<evidence type="ECO:0000256" key="1">
    <source>
        <dbReference type="ARBA" id="ARBA00023015"/>
    </source>
</evidence>
<sequence>MVLERSLARISRDTVRDFAFHVFLEGGVENIAIRRTSREPVRSVASFLALDMSQPVRIQRHARRVLTFFVPGELVQEVFPYPEAIHSRTLHGSTPLARLIIEHVAALGQNIAYMSAVEADGAIRAGAQLLIAALGKQAGLSGNARAAARAVMFGQVRRHIQVCLHEEELSPESVLDALPFPRRSLYRLFEHEGGLGAYIRHLRLRRAAEDLARYPHVTVTNIAYGVGFKSASDFTRAFRRAYGMAPQDFRALAGKVA</sequence>
<keyword evidence="2" id="KW-0238">DNA-binding</keyword>
<evidence type="ECO:0000313" key="5">
    <source>
        <dbReference type="EMBL" id="CAB3786183.1"/>
    </source>
</evidence>
<accession>A0A6S7BEM9</accession>
<reference evidence="5 6" key="1">
    <citation type="submission" date="2020-04" db="EMBL/GenBank/DDBJ databases">
        <authorList>
            <person name="De Canck E."/>
        </authorList>
    </citation>
    <scope>NUCLEOTIDE SEQUENCE [LARGE SCALE GENOMIC DNA]</scope>
    <source>
        <strain evidence="5 6">LMG 28614</strain>
    </source>
</reference>
<dbReference type="InterPro" id="IPR020449">
    <property type="entry name" value="Tscrpt_reg_AraC-type_HTH"/>
</dbReference>
<keyword evidence="1" id="KW-0805">Transcription regulation</keyword>
<dbReference type="GO" id="GO:0003700">
    <property type="term" value="F:DNA-binding transcription factor activity"/>
    <property type="evidence" value="ECO:0007669"/>
    <property type="project" value="InterPro"/>
</dbReference>
<dbReference type="InterPro" id="IPR018060">
    <property type="entry name" value="HTH_AraC"/>
</dbReference>
<organism evidence="5 6">
    <name type="scientific">Paraburkholderia ultramafica</name>
    <dbReference type="NCBI Taxonomy" id="1544867"/>
    <lineage>
        <taxon>Bacteria</taxon>
        <taxon>Pseudomonadati</taxon>
        <taxon>Pseudomonadota</taxon>
        <taxon>Betaproteobacteria</taxon>
        <taxon>Burkholderiales</taxon>
        <taxon>Burkholderiaceae</taxon>
        <taxon>Paraburkholderia</taxon>
    </lineage>
</organism>
<evidence type="ECO:0000313" key="6">
    <source>
        <dbReference type="Proteomes" id="UP000494365"/>
    </source>
</evidence>
<evidence type="ECO:0000256" key="3">
    <source>
        <dbReference type="ARBA" id="ARBA00023163"/>
    </source>
</evidence>
<dbReference type="Pfam" id="PF12833">
    <property type="entry name" value="HTH_18"/>
    <property type="match status" value="1"/>
</dbReference>
<evidence type="ECO:0000259" key="4">
    <source>
        <dbReference type="PROSITE" id="PS01124"/>
    </source>
</evidence>
<dbReference type="InterPro" id="IPR050204">
    <property type="entry name" value="AraC_XylS_family_regulators"/>
</dbReference>
<dbReference type="PRINTS" id="PR00032">
    <property type="entry name" value="HTHARAC"/>
</dbReference>
<name>A0A6S7BEM9_9BURK</name>
<dbReference type="SUPFAM" id="SSF46689">
    <property type="entry name" value="Homeodomain-like"/>
    <property type="match status" value="1"/>
</dbReference>
<gene>
    <name evidence="5" type="primary">rhaS_6</name>
    <name evidence="5" type="ORF">LMG28614_02248</name>
</gene>
<dbReference type="Gene3D" id="1.10.10.60">
    <property type="entry name" value="Homeodomain-like"/>
    <property type="match status" value="1"/>
</dbReference>
<dbReference type="EMBL" id="CADIKK010000009">
    <property type="protein sequence ID" value="CAB3786183.1"/>
    <property type="molecule type" value="Genomic_DNA"/>
</dbReference>
<feature type="domain" description="HTH araC/xylS-type" evidence="4">
    <location>
        <begin position="154"/>
        <end position="252"/>
    </location>
</feature>
<dbReference type="AlphaFoldDB" id="A0A6S7BEM9"/>
<dbReference type="SMART" id="SM00342">
    <property type="entry name" value="HTH_ARAC"/>
    <property type="match status" value="1"/>
</dbReference>
<dbReference type="InterPro" id="IPR009057">
    <property type="entry name" value="Homeodomain-like_sf"/>
</dbReference>
<keyword evidence="6" id="KW-1185">Reference proteome</keyword>
<dbReference type="InterPro" id="IPR018062">
    <property type="entry name" value="HTH_AraC-typ_CS"/>
</dbReference>
<dbReference type="PROSITE" id="PS01124">
    <property type="entry name" value="HTH_ARAC_FAMILY_2"/>
    <property type="match status" value="1"/>
</dbReference>
<protein>
    <submittedName>
        <fullName evidence="5">HTH-type transcriptional activator RhaS</fullName>
    </submittedName>
</protein>
<dbReference type="GO" id="GO:0043565">
    <property type="term" value="F:sequence-specific DNA binding"/>
    <property type="evidence" value="ECO:0007669"/>
    <property type="project" value="InterPro"/>
</dbReference>
<evidence type="ECO:0000256" key="2">
    <source>
        <dbReference type="ARBA" id="ARBA00023125"/>
    </source>
</evidence>
<dbReference type="Proteomes" id="UP000494365">
    <property type="component" value="Unassembled WGS sequence"/>
</dbReference>
<dbReference type="PROSITE" id="PS00041">
    <property type="entry name" value="HTH_ARAC_FAMILY_1"/>
    <property type="match status" value="1"/>
</dbReference>
<proteinExistence type="predicted"/>
<dbReference type="PANTHER" id="PTHR46796">
    <property type="entry name" value="HTH-TYPE TRANSCRIPTIONAL ACTIVATOR RHAS-RELATED"/>
    <property type="match status" value="1"/>
</dbReference>
<dbReference type="PANTHER" id="PTHR46796:SF6">
    <property type="entry name" value="ARAC SUBFAMILY"/>
    <property type="match status" value="1"/>
</dbReference>